<feature type="transmembrane region" description="Helical" evidence="1">
    <location>
        <begin position="7"/>
        <end position="31"/>
    </location>
</feature>
<keyword evidence="1" id="KW-1133">Transmembrane helix</keyword>
<gene>
    <name evidence="2" type="ORF">METZ01_LOCUS8543</name>
</gene>
<keyword evidence="1" id="KW-0472">Membrane</keyword>
<proteinExistence type="predicted"/>
<dbReference type="AlphaFoldDB" id="A0A381NMW9"/>
<reference evidence="2" key="1">
    <citation type="submission" date="2018-05" db="EMBL/GenBank/DDBJ databases">
        <authorList>
            <person name="Lanie J.A."/>
            <person name="Ng W.-L."/>
            <person name="Kazmierczak K.M."/>
            <person name="Andrzejewski T.M."/>
            <person name="Davidsen T.M."/>
            <person name="Wayne K.J."/>
            <person name="Tettelin H."/>
            <person name="Glass J.I."/>
            <person name="Rusch D."/>
            <person name="Podicherti R."/>
            <person name="Tsui H.-C.T."/>
            <person name="Winkler M.E."/>
        </authorList>
    </citation>
    <scope>NUCLEOTIDE SEQUENCE</scope>
</reference>
<evidence type="ECO:0000256" key="1">
    <source>
        <dbReference type="SAM" id="Phobius"/>
    </source>
</evidence>
<accession>A0A381NMW9</accession>
<dbReference type="EMBL" id="UINC01000455">
    <property type="protein sequence ID" value="SUZ55689.1"/>
    <property type="molecule type" value="Genomic_DNA"/>
</dbReference>
<keyword evidence="1" id="KW-0812">Transmembrane</keyword>
<name>A0A381NMW9_9ZZZZ</name>
<sequence length="414" mass="48496">MKSKYKLFLFWVSIGTAIGGAIYINSLFFFADETDIITDNIIPESIELKTPEDIDIVDIAIKNIIVYPNRSDQESIYIDIEIQNINGNETVQVSLSNANNLIGSDQISLKSNQKVYFQSFLLKDNIDFKSKFDVKVSSLKLEDNIANNRYSFNVSLESNNPKIAIISGNLNFNSMAIINHVANDFDHFIPDFETGIHDFKDFWFKRYDLVIFDNFPNHIISDEWRELFVRKINSQNTALILSIGNNQNFDSLMKLSPLFGVKIDSKEDINNISKRTFFEKNQFKSVLINNANFYEDFFNEKNNYFEESLKWALENKKLHYNFFLGSEHYNINDKIFIYGFSNRVDLEKKIFTAKISIDDRYLYNKRLYFNPISDYYFSQFNIDNFGNYKIEIIDENDFILETISVNIVEELSKL</sequence>
<protein>
    <submittedName>
        <fullName evidence="2">Uncharacterized protein</fullName>
    </submittedName>
</protein>
<organism evidence="2">
    <name type="scientific">marine metagenome</name>
    <dbReference type="NCBI Taxonomy" id="408172"/>
    <lineage>
        <taxon>unclassified sequences</taxon>
        <taxon>metagenomes</taxon>
        <taxon>ecological metagenomes</taxon>
    </lineage>
</organism>
<evidence type="ECO:0000313" key="2">
    <source>
        <dbReference type="EMBL" id="SUZ55689.1"/>
    </source>
</evidence>